<evidence type="ECO:0000256" key="1">
    <source>
        <dbReference type="ARBA" id="ARBA00004196"/>
    </source>
</evidence>
<evidence type="ECO:0000256" key="3">
    <source>
        <dbReference type="ARBA" id="ARBA00022448"/>
    </source>
</evidence>
<evidence type="ECO:0000313" key="6">
    <source>
        <dbReference type="Proteomes" id="UP000307943"/>
    </source>
</evidence>
<dbReference type="InterPro" id="IPR050490">
    <property type="entry name" value="Bact_solute-bd_prot1"/>
</dbReference>
<accession>A0A5C4T9R9</accession>
<dbReference type="PROSITE" id="PS51257">
    <property type="entry name" value="PROKAR_LIPOPROTEIN"/>
    <property type="match status" value="1"/>
</dbReference>
<dbReference type="PANTHER" id="PTHR43649:SF31">
    <property type="entry name" value="SN-GLYCEROL-3-PHOSPHATE-BINDING PERIPLASMIC PROTEIN UGPB"/>
    <property type="match status" value="1"/>
</dbReference>
<dbReference type="EMBL" id="VDCQ01000018">
    <property type="protein sequence ID" value="TNJ65466.1"/>
    <property type="molecule type" value="Genomic_DNA"/>
</dbReference>
<gene>
    <name evidence="5" type="ORF">FE784_14695</name>
</gene>
<organism evidence="5 6">
    <name type="scientific">Paenibacillus hemerocallicola</name>
    <dbReference type="NCBI Taxonomy" id="1172614"/>
    <lineage>
        <taxon>Bacteria</taxon>
        <taxon>Bacillati</taxon>
        <taxon>Bacillota</taxon>
        <taxon>Bacilli</taxon>
        <taxon>Bacillales</taxon>
        <taxon>Paenibacillaceae</taxon>
        <taxon>Paenibacillus</taxon>
    </lineage>
</organism>
<dbReference type="Gene3D" id="3.40.190.10">
    <property type="entry name" value="Periplasmic binding protein-like II"/>
    <property type="match status" value="1"/>
</dbReference>
<sequence length="431" mass="47999">MRKWGIGLSTLLVAAFMAGCGGKEDGKEALKAADQPVTLSVFFKCFQVTDEEFAKFYVNPTSKKYPHITLQNVACTGPNQYKDMIVTNSLPDIIVDGVTNLRDLVDAEIPTDLNELIKQQQFDISSVNKQSIQFVKNFAKNGELYSLPITLNTFATYYNKDVFDILGVPYPKDGMTWDDYAGLARKLTVQKDGIQYLGLQLGAFNRLPSQLSLPYVDSQTGKATLQSEGWRNVFETWKTIHDIPGNRTPEAKNLYSGRNRFVQDKNVALFPDIAMPEGSLIEYEKSGGKWDIASFPAFKEKAKVGVGVFANGMSIPKTSKNKEAAFRVIANLLSEEAQSEAAKNGWMPILDKADVQQHLLANSALYKGKNVKAFYYNELAAPYPLTKYDAIATSKYTEALRQYVYGSKDLNTVLRETEEATNKAIDAEKAK</sequence>
<dbReference type="Proteomes" id="UP000307943">
    <property type="component" value="Unassembled WGS sequence"/>
</dbReference>
<keyword evidence="6" id="KW-1185">Reference proteome</keyword>
<dbReference type="GO" id="GO:0030313">
    <property type="term" value="C:cell envelope"/>
    <property type="evidence" value="ECO:0007669"/>
    <property type="project" value="UniProtKB-SubCell"/>
</dbReference>
<dbReference type="AlphaFoldDB" id="A0A5C4T9R9"/>
<proteinExistence type="inferred from homology"/>
<reference evidence="5 6" key="1">
    <citation type="submission" date="2019-05" db="EMBL/GenBank/DDBJ databases">
        <title>We sequenced the genome of Paenibacillus hemerocallicola KCTC 33185 for further insight into its adaptation and study the phylogeny of Paenibacillus.</title>
        <authorList>
            <person name="Narsing Rao M.P."/>
        </authorList>
    </citation>
    <scope>NUCLEOTIDE SEQUENCE [LARGE SCALE GENOMIC DNA]</scope>
    <source>
        <strain evidence="5 6">KCTC 33185</strain>
    </source>
</reference>
<keyword evidence="4" id="KW-0732">Signal</keyword>
<comment type="similarity">
    <text evidence="2">Belongs to the bacterial solute-binding protein 1 family.</text>
</comment>
<dbReference type="PANTHER" id="PTHR43649">
    <property type="entry name" value="ARABINOSE-BINDING PROTEIN-RELATED"/>
    <property type="match status" value="1"/>
</dbReference>
<dbReference type="InterPro" id="IPR006059">
    <property type="entry name" value="SBP"/>
</dbReference>
<keyword evidence="3" id="KW-0813">Transport</keyword>
<protein>
    <submittedName>
        <fullName evidence="5">Extracellular solute-binding protein</fullName>
    </submittedName>
</protein>
<evidence type="ECO:0000313" key="5">
    <source>
        <dbReference type="EMBL" id="TNJ65466.1"/>
    </source>
</evidence>
<comment type="caution">
    <text evidence="5">The sequence shown here is derived from an EMBL/GenBank/DDBJ whole genome shotgun (WGS) entry which is preliminary data.</text>
</comment>
<dbReference type="SUPFAM" id="SSF53850">
    <property type="entry name" value="Periplasmic binding protein-like II"/>
    <property type="match status" value="1"/>
</dbReference>
<evidence type="ECO:0000256" key="2">
    <source>
        <dbReference type="ARBA" id="ARBA00008520"/>
    </source>
</evidence>
<dbReference type="OrthoDB" id="2546629at2"/>
<dbReference type="Pfam" id="PF01547">
    <property type="entry name" value="SBP_bac_1"/>
    <property type="match status" value="1"/>
</dbReference>
<evidence type="ECO:0000256" key="4">
    <source>
        <dbReference type="ARBA" id="ARBA00022729"/>
    </source>
</evidence>
<dbReference type="RefSeq" id="WP_139602963.1">
    <property type="nucleotide sequence ID" value="NZ_VDCQ01000018.1"/>
</dbReference>
<comment type="subcellular location">
    <subcellularLocation>
        <location evidence="1">Cell envelope</location>
    </subcellularLocation>
</comment>
<name>A0A5C4T9R9_9BACL</name>